<proteinExistence type="inferred from homology"/>
<dbReference type="InterPro" id="IPR019874">
    <property type="entry name" value="RF_methyltr_PrmC"/>
</dbReference>
<evidence type="ECO:0000259" key="6">
    <source>
        <dbReference type="Pfam" id="PF05175"/>
    </source>
</evidence>
<feature type="binding site" evidence="5">
    <location>
        <begin position="140"/>
        <end position="144"/>
    </location>
    <ligand>
        <name>S-adenosyl-L-methionine</name>
        <dbReference type="ChEBI" id="CHEBI:59789"/>
    </ligand>
</feature>
<evidence type="ECO:0000256" key="1">
    <source>
        <dbReference type="ARBA" id="ARBA00022603"/>
    </source>
</evidence>
<dbReference type="NCBIfam" id="TIGR03534">
    <property type="entry name" value="RF_mod_PrmC"/>
    <property type="match status" value="1"/>
</dbReference>
<dbReference type="EC" id="2.1.1.297" evidence="5"/>
<dbReference type="Gene3D" id="3.40.50.150">
    <property type="entry name" value="Vaccinia Virus protein VP39"/>
    <property type="match status" value="1"/>
</dbReference>
<dbReference type="InterPro" id="IPR002052">
    <property type="entry name" value="DNA_methylase_N6_adenine_CS"/>
</dbReference>
<dbReference type="PANTHER" id="PTHR18895">
    <property type="entry name" value="HEMK METHYLTRANSFERASE"/>
    <property type="match status" value="1"/>
</dbReference>
<dbReference type="GO" id="GO:0102559">
    <property type="term" value="F:peptide chain release factor N(5)-glutamine methyltransferase activity"/>
    <property type="evidence" value="ECO:0007669"/>
    <property type="project" value="UniProtKB-EC"/>
</dbReference>
<keyword evidence="2 5" id="KW-0808">Transferase</keyword>
<accession>A0A1I7HU55</accession>
<evidence type="ECO:0000259" key="7">
    <source>
        <dbReference type="Pfam" id="PF17827"/>
    </source>
</evidence>
<keyword evidence="9" id="KW-1185">Reference proteome</keyword>
<reference evidence="9" key="1">
    <citation type="submission" date="2016-10" db="EMBL/GenBank/DDBJ databases">
        <authorList>
            <person name="Varghese N."/>
        </authorList>
    </citation>
    <scope>NUCLEOTIDE SEQUENCE [LARGE SCALE GENOMIC DNA]</scope>
    <source>
        <strain evidence="9">DSM 17980</strain>
    </source>
</reference>
<dbReference type="CDD" id="cd02440">
    <property type="entry name" value="AdoMet_MTases"/>
    <property type="match status" value="1"/>
</dbReference>
<evidence type="ECO:0000256" key="5">
    <source>
        <dbReference type="HAMAP-Rule" id="MF_02126"/>
    </source>
</evidence>
<keyword evidence="1 5" id="KW-0489">Methyltransferase</keyword>
<dbReference type="OrthoDB" id="9800643at2"/>
<dbReference type="Pfam" id="PF05175">
    <property type="entry name" value="MTS"/>
    <property type="match status" value="1"/>
</dbReference>
<evidence type="ECO:0000313" key="9">
    <source>
        <dbReference type="Proteomes" id="UP000183508"/>
    </source>
</evidence>
<dbReference type="GO" id="GO:0003676">
    <property type="term" value="F:nucleic acid binding"/>
    <property type="evidence" value="ECO:0007669"/>
    <property type="project" value="InterPro"/>
</dbReference>
<evidence type="ECO:0000256" key="3">
    <source>
        <dbReference type="ARBA" id="ARBA00022691"/>
    </source>
</evidence>
<dbReference type="HAMAP" id="MF_02126">
    <property type="entry name" value="RF_methyltr_PrmC"/>
    <property type="match status" value="1"/>
</dbReference>
<comment type="catalytic activity">
    <reaction evidence="4 5">
        <text>L-glutaminyl-[peptide chain release factor] + S-adenosyl-L-methionine = N(5)-methyl-L-glutaminyl-[peptide chain release factor] + S-adenosyl-L-homocysteine + H(+)</text>
        <dbReference type="Rhea" id="RHEA:42896"/>
        <dbReference type="Rhea" id="RHEA-COMP:10271"/>
        <dbReference type="Rhea" id="RHEA-COMP:10272"/>
        <dbReference type="ChEBI" id="CHEBI:15378"/>
        <dbReference type="ChEBI" id="CHEBI:30011"/>
        <dbReference type="ChEBI" id="CHEBI:57856"/>
        <dbReference type="ChEBI" id="CHEBI:59789"/>
        <dbReference type="ChEBI" id="CHEBI:61891"/>
        <dbReference type="EC" id="2.1.1.297"/>
    </reaction>
</comment>
<dbReference type="AlphaFoldDB" id="A0A1I7HU55"/>
<gene>
    <name evidence="5" type="primary">prmC</name>
    <name evidence="8" type="ORF">SAMN05421543_105103</name>
</gene>
<dbReference type="InterPro" id="IPR007848">
    <property type="entry name" value="Small_mtfrase_dom"/>
</dbReference>
<keyword evidence="3 5" id="KW-0949">S-adenosyl-L-methionine</keyword>
<comment type="function">
    <text evidence="5">Methylates the class 1 translation termination release factors RF1/PrfA and RF2/PrfB on the glutamine residue of the universally conserved GGQ motif.</text>
</comment>
<comment type="similarity">
    <text evidence="5">Belongs to the protein N5-glutamine methyltransferase family. PrmC subfamily.</text>
</comment>
<dbReference type="InterPro" id="IPR050320">
    <property type="entry name" value="N5-glutamine_MTase"/>
</dbReference>
<feature type="domain" description="Methyltransferase small" evidence="6">
    <location>
        <begin position="128"/>
        <end position="212"/>
    </location>
</feature>
<name>A0A1I7HU55_9BACL</name>
<feature type="domain" description="Release factor glutamine methyltransferase N-terminal" evidence="7">
    <location>
        <begin position="38"/>
        <end position="94"/>
    </location>
</feature>
<dbReference type="eggNOG" id="COG2890">
    <property type="taxonomic scope" value="Bacteria"/>
</dbReference>
<evidence type="ECO:0000256" key="2">
    <source>
        <dbReference type="ARBA" id="ARBA00022679"/>
    </source>
</evidence>
<dbReference type="InterPro" id="IPR004556">
    <property type="entry name" value="HemK-like"/>
</dbReference>
<dbReference type="GO" id="GO:0032259">
    <property type="term" value="P:methylation"/>
    <property type="evidence" value="ECO:0007669"/>
    <property type="project" value="UniProtKB-KW"/>
</dbReference>
<comment type="caution">
    <text evidence="5">Lacks conserved residue(s) required for the propagation of feature annotation.</text>
</comment>
<dbReference type="EMBL" id="FPBV01000005">
    <property type="protein sequence ID" value="SFU64187.1"/>
    <property type="molecule type" value="Genomic_DNA"/>
</dbReference>
<feature type="binding site" evidence="5">
    <location>
        <begin position="209"/>
        <end position="212"/>
    </location>
    <ligand>
        <name>substrate</name>
    </ligand>
</feature>
<sequence>MTAVPWKTYGDALRWVSSFLCDHAAGASWQTLPAAERDQAARAEAETLLLWASGRTRLQVLTGLADPLPDAVQSALRAAVSRRAAGEPLQYITGEAPFYGRLFRVRRGCLIPRPETELLVERAVAWLRTHRPSGRVCDLGAGSGVIAVTVALEVPEAEVWAIDVSADALAIAEENARRLGAPVRFSRGDGLAWLRGAAGPPPPHLLVSNPPYIPSADLAGLAPEVCDWEPREALDGGPDGLAYYRALAGAGPGVFHPAGPAALFLEVGMGQAEAVMALFRDDGRWRGWRFGAEPDLRGVLRVVWGERPA</sequence>
<feature type="binding site" evidence="5">
    <location>
        <position position="163"/>
    </location>
    <ligand>
        <name>S-adenosyl-L-methionine</name>
        <dbReference type="ChEBI" id="CHEBI:59789"/>
    </ligand>
</feature>
<organism evidence="8 9">
    <name type="scientific">Alicyclobacillus macrosporangiidus</name>
    <dbReference type="NCBI Taxonomy" id="392015"/>
    <lineage>
        <taxon>Bacteria</taxon>
        <taxon>Bacillati</taxon>
        <taxon>Bacillota</taxon>
        <taxon>Bacilli</taxon>
        <taxon>Bacillales</taxon>
        <taxon>Alicyclobacillaceae</taxon>
        <taxon>Alicyclobacillus</taxon>
    </lineage>
</organism>
<dbReference type="PROSITE" id="PS00092">
    <property type="entry name" value="N6_MTASE"/>
    <property type="match status" value="1"/>
</dbReference>
<dbReference type="NCBIfam" id="TIGR00536">
    <property type="entry name" value="hemK_fam"/>
    <property type="match status" value="1"/>
</dbReference>
<dbReference type="STRING" id="392015.SAMN05421543_105103"/>
<dbReference type="RefSeq" id="WP_083430237.1">
    <property type="nucleotide sequence ID" value="NZ_FPBV01000005.1"/>
</dbReference>
<dbReference type="Proteomes" id="UP000183508">
    <property type="component" value="Unassembled WGS sequence"/>
</dbReference>
<dbReference type="InterPro" id="IPR040758">
    <property type="entry name" value="PrmC_N"/>
</dbReference>
<dbReference type="Pfam" id="PF17827">
    <property type="entry name" value="PrmC_N"/>
    <property type="match status" value="1"/>
</dbReference>
<dbReference type="SUPFAM" id="SSF53335">
    <property type="entry name" value="S-adenosyl-L-methionine-dependent methyltransferases"/>
    <property type="match status" value="1"/>
</dbReference>
<protein>
    <recommendedName>
        <fullName evidence="5">Release factor glutamine methyltransferase</fullName>
        <shortName evidence="5">RF MTase</shortName>
        <ecNumber evidence="5">2.1.1.297</ecNumber>
    </recommendedName>
    <alternativeName>
        <fullName evidence="5">N5-glutamine methyltransferase PrmC</fullName>
    </alternativeName>
    <alternativeName>
        <fullName evidence="5">Protein-(glutamine-N5) MTase PrmC</fullName>
    </alternativeName>
    <alternativeName>
        <fullName evidence="5">Protein-glutamine N-methyltransferase PrmC</fullName>
    </alternativeName>
</protein>
<dbReference type="Gene3D" id="1.10.8.10">
    <property type="entry name" value="DNA helicase RuvA subunit, C-terminal domain"/>
    <property type="match status" value="1"/>
</dbReference>
<feature type="binding site" evidence="5">
    <location>
        <position position="209"/>
    </location>
    <ligand>
        <name>S-adenosyl-L-methionine</name>
        <dbReference type="ChEBI" id="CHEBI:59789"/>
    </ligand>
</feature>
<evidence type="ECO:0000256" key="4">
    <source>
        <dbReference type="ARBA" id="ARBA00048391"/>
    </source>
</evidence>
<dbReference type="PANTHER" id="PTHR18895:SF74">
    <property type="entry name" value="MTRF1L RELEASE FACTOR GLUTAMINE METHYLTRANSFERASE"/>
    <property type="match status" value="1"/>
</dbReference>
<dbReference type="InterPro" id="IPR029063">
    <property type="entry name" value="SAM-dependent_MTases_sf"/>
</dbReference>
<evidence type="ECO:0000313" key="8">
    <source>
        <dbReference type="EMBL" id="SFU64187.1"/>
    </source>
</evidence>